<reference evidence="1" key="2">
    <citation type="submission" date="2004-02" db="EMBL/GenBank/DDBJ databases">
        <authorList>
            <consortium name="Genoscope"/>
            <consortium name="Whitehead Institute Centre for Genome Research"/>
        </authorList>
    </citation>
    <scope>NUCLEOTIDE SEQUENCE</scope>
</reference>
<dbReference type="GO" id="GO:0000166">
    <property type="term" value="F:nucleotide binding"/>
    <property type="evidence" value="ECO:0007669"/>
    <property type="project" value="InterPro"/>
</dbReference>
<reference evidence="1" key="1">
    <citation type="journal article" date="2004" name="Nature">
        <title>Genome duplication in the teleost fish Tetraodon nigroviridis reveals the early vertebrate proto-karyotype.</title>
        <authorList>
            <person name="Jaillon O."/>
            <person name="Aury J.-M."/>
            <person name="Brunet F."/>
            <person name="Petit J.-L."/>
            <person name="Stange-Thomann N."/>
            <person name="Mauceli E."/>
            <person name="Bouneau L."/>
            <person name="Fischer C."/>
            <person name="Ozouf-Costaz C."/>
            <person name="Bernot A."/>
            <person name="Nicaud S."/>
            <person name="Jaffe D."/>
            <person name="Fisher S."/>
            <person name="Lutfalla G."/>
            <person name="Dossat C."/>
            <person name="Segurens B."/>
            <person name="Dasilva C."/>
            <person name="Salanoubat M."/>
            <person name="Levy M."/>
            <person name="Boudet N."/>
            <person name="Castellano S."/>
            <person name="Anthouard V."/>
            <person name="Jubin C."/>
            <person name="Castelli V."/>
            <person name="Katinka M."/>
            <person name="Vacherie B."/>
            <person name="Biemont C."/>
            <person name="Skalli Z."/>
            <person name="Cattolico L."/>
            <person name="Poulain J."/>
            <person name="De Berardinis V."/>
            <person name="Cruaud C."/>
            <person name="Duprat S."/>
            <person name="Brottier P."/>
            <person name="Coutanceau J.-P."/>
            <person name="Gouzy J."/>
            <person name="Parra G."/>
            <person name="Lardier G."/>
            <person name="Chapple C."/>
            <person name="McKernan K.J."/>
            <person name="McEwan P."/>
            <person name="Bosak S."/>
            <person name="Kellis M."/>
            <person name="Volff J.-N."/>
            <person name="Guigo R."/>
            <person name="Zody M.C."/>
            <person name="Mesirov J."/>
            <person name="Lindblad-Toh K."/>
            <person name="Birren B."/>
            <person name="Nusbaum C."/>
            <person name="Kahn D."/>
            <person name="Robinson-Rechavi M."/>
            <person name="Laudet V."/>
            <person name="Schachter V."/>
            <person name="Quetier F."/>
            <person name="Saurin W."/>
            <person name="Scarpelli C."/>
            <person name="Wincker P."/>
            <person name="Lander E.S."/>
            <person name="Weissenbach J."/>
            <person name="Roest Crollius H."/>
        </authorList>
    </citation>
    <scope>NUCLEOTIDE SEQUENCE [LARGE SCALE GENOMIC DNA]</scope>
</reference>
<name>Q4RZH5_TETNG</name>
<dbReference type="Gene3D" id="3.40.1110.10">
    <property type="entry name" value="Calcium-transporting ATPase, cytoplasmic domain N"/>
    <property type="match status" value="1"/>
</dbReference>
<dbReference type="EMBL" id="CAAE01014918">
    <property type="protein sequence ID" value="CAG06207.1"/>
    <property type="molecule type" value="Genomic_DNA"/>
</dbReference>
<gene>
    <name evidence="1" type="ORF">GSTENG00026487001</name>
</gene>
<dbReference type="KEGG" id="tng:GSTEN00026487G001"/>
<dbReference type="InterPro" id="IPR023299">
    <property type="entry name" value="ATPase_P-typ_cyto_dom_N"/>
</dbReference>
<feature type="non-terminal residue" evidence="1">
    <location>
        <position position="1"/>
    </location>
</feature>
<dbReference type="OrthoDB" id="377733at2759"/>
<proteinExistence type="predicted"/>
<accession>Q4RZH5</accession>
<dbReference type="AlphaFoldDB" id="Q4RZH5"/>
<dbReference type="SUPFAM" id="SSF81660">
    <property type="entry name" value="Metal cation-transporting ATPase, ATP-binding domain N"/>
    <property type="match status" value="1"/>
</dbReference>
<protein>
    <submittedName>
        <fullName evidence="1">(spotted green pufferfish) hypothetical protein</fullName>
    </submittedName>
</protein>
<evidence type="ECO:0000313" key="1">
    <source>
        <dbReference type="EMBL" id="CAG06207.1"/>
    </source>
</evidence>
<comment type="caution">
    <text evidence="1">The sequence shown here is derived from an EMBL/GenBank/DDBJ whole genome shotgun (WGS) entry which is preliminary data.</text>
</comment>
<organism evidence="1">
    <name type="scientific">Tetraodon nigroviridis</name>
    <name type="common">Spotted green pufferfish</name>
    <name type="synonym">Chelonodon nigroviridis</name>
    <dbReference type="NCBI Taxonomy" id="99883"/>
    <lineage>
        <taxon>Eukaryota</taxon>
        <taxon>Metazoa</taxon>
        <taxon>Chordata</taxon>
        <taxon>Craniata</taxon>
        <taxon>Vertebrata</taxon>
        <taxon>Euteleostomi</taxon>
        <taxon>Actinopterygii</taxon>
        <taxon>Neopterygii</taxon>
        <taxon>Teleostei</taxon>
        <taxon>Neoteleostei</taxon>
        <taxon>Acanthomorphata</taxon>
        <taxon>Eupercaria</taxon>
        <taxon>Tetraodontiformes</taxon>
        <taxon>Tetradontoidea</taxon>
        <taxon>Tetraodontidae</taxon>
        <taxon>Tetraodon</taxon>
    </lineage>
</organism>
<sequence length="52" mass="6287">CRLGFTYLRLKDNHMEILNREDEVERFELLEVLTFDSVRRRMSVIVRSDTGK</sequence>